<accession>A0A420DN36</accession>
<dbReference type="EC" id="4.1.3.4" evidence="3"/>
<evidence type="ECO:0000256" key="4">
    <source>
        <dbReference type="ARBA" id="ARBA00022723"/>
    </source>
</evidence>
<dbReference type="FunFam" id="3.20.20.70:FF:000201">
    <property type="entry name" value="Hydroxymethylglutaryl-CoA lyase"/>
    <property type="match status" value="1"/>
</dbReference>
<dbReference type="GO" id="GO:0046872">
    <property type="term" value="F:metal ion binding"/>
    <property type="evidence" value="ECO:0007669"/>
    <property type="project" value="UniProtKB-KW"/>
</dbReference>
<dbReference type="AlphaFoldDB" id="A0A420DN36"/>
<dbReference type="InterPro" id="IPR043594">
    <property type="entry name" value="HMGL"/>
</dbReference>
<dbReference type="STRING" id="1443111.Z949_2189"/>
<evidence type="ECO:0000256" key="3">
    <source>
        <dbReference type="ARBA" id="ARBA00012910"/>
    </source>
</evidence>
<reference evidence="7 8" key="1">
    <citation type="submission" date="2018-09" db="EMBL/GenBank/DDBJ databases">
        <title>Genomic Encyclopedia of Archaeal and Bacterial Type Strains, Phase II (KMG-II): from individual species to whole genera.</title>
        <authorList>
            <person name="Goeker M."/>
        </authorList>
    </citation>
    <scope>NUCLEOTIDE SEQUENCE [LARGE SCALE GENOMIC DNA]</scope>
    <source>
        <strain evidence="7 8">DSM 11458</strain>
    </source>
</reference>
<dbReference type="InterPro" id="IPR013785">
    <property type="entry name" value="Aldolase_TIM"/>
</dbReference>
<evidence type="ECO:0000313" key="8">
    <source>
        <dbReference type="Proteomes" id="UP000284407"/>
    </source>
</evidence>
<evidence type="ECO:0000256" key="1">
    <source>
        <dbReference type="ARBA" id="ARBA00005143"/>
    </source>
</evidence>
<dbReference type="NCBIfam" id="NF004283">
    <property type="entry name" value="PRK05692.1"/>
    <property type="match status" value="1"/>
</dbReference>
<keyword evidence="8" id="KW-1185">Reference proteome</keyword>
<dbReference type="RefSeq" id="WP_037967940.1">
    <property type="nucleotide sequence ID" value="NZ_RAQK01000001.1"/>
</dbReference>
<dbReference type="Gene3D" id="3.20.20.70">
    <property type="entry name" value="Aldolase class I"/>
    <property type="match status" value="1"/>
</dbReference>
<feature type="domain" description="Pyruvate carboxyltransferase" evidence="6">
    <location>
        <begin position="11"/>
        <end position="278"/>
    </location>
</feature>
<dbReference type="GO" id="GO:0006552">
    <property type="term" value="P:L-leucine catabolic process"/>
    <property type="evidence" value="ECO:0007669"/>
    <property type="project" value="TreeGrafter"/>
</dbReference>
<keyword evidence="4" id="KW-0479">Metal-binding</keyword>
<evidence type="ECO:0000259" key="6">
    <source>
        <dbReference type="PROSITE" id="PS50991"/>
    </source>
</evidence>
<sequence>MRESGKHLGRCEIFEVGPRDGLQNEARDIPVAEKIALVNRLSAAGFSRIECASFVSPKWVPQMAGSKEVLAGIERRSGVRYAALTPNMRGYTDAVAAGADEIAVFASASEGFSRHNINASIEESIERFAPILEEARHIDLPVRGYVSCVVECPYDGAVAPADVARIADKLFSMGCYEVSLGDTIGAGTPDTIARMLLAVRDVVPVGRLAGHFHDTGGRALDNIDASLSLGVRVFDAAVGGLGGCPYAPGASGNVATEAVAAHLARLGYDTGLDEGEIAQASQMARAMRG</sequence>
<dbReference type="PANTHER" id="PTHR42738">
    <property type="entry name" value="HYDROXYMETHYLGLUTARYL-COA LYASE"/>
    <property type="match status" value="1"/>
</dbReference>
<comment type="caution">
    <text evidence="7">The sequence shown here is derived from an EMBL/GenBank/DDBJ whole genome shotgun (WGS) entry which is preliminary data.</text>
</comment>
<dbReference type="Pfam" id="PF00682">
    <property type="entry name" value="HMGL-like"/>
    <property type="match status" value="1"/>
</dbReference>
<evidence type="ECO:0000256" key="2">
    <source>
        <dbReference type="ARBA" id="ARBA00009405"/>
    </source>
</evidence>
<comment type="pathway">
    <text evidence="1">Metabolic intermediate metabolism; (S)-3-hydroxy-3-methylglutaryl-CoA degradation; acetoacetate from (S)-3-hydroxy-3-methylglutaryl-CoA: step 1/1.</text>
</comment>
<evidence type="ECO:0000313" key="7">
    <source>
        <dbReference type="EMBL" id="RKE95694.1"/>
    </source>
</evidence>
<gene>
    <name evidence="7" type="ORF">C8N30_0231</name>
</gene>
<dbReference type="Proteomes" id="UP000284407">
    <property type="component" value="Unassembled WGS sequence"/>
</dbReference>
<dbReference type="PROSITE" id="PS50991">
    <property type="entry name" value="PYR_CT"/>
    <property type="match status" value="1"/>
</dbReference>
<keyword evidence="5 7" id="KW-0456">Lyase</keyword>
<dbReference type="CDD" id="cd07938">
    <property type="entry name" value="DRE_TIM_HMGL"/>
    <property type="match status" value="1"/>
</dbReference>
<dbReference type="GO" id="GO:0004419">
    <property type="term" value="F:hydroxymethylglutaryl-CoA lyase activity"/>
    <property type="evidence" value="ECO:0007669"/>
    <property type="project" value="UniProtKB-EC"/>
</dbReference>
<organism evidence="7 8">
    <name type="scientific">Sulfitobacter guttiformis</name>
    <dbReference type="NCBI Taxonomy" id="74349"/>
    <lineage>
        <taxon>Bacteria</taxon>
        <taxon>Pseudomonadati</taxon>
        <taxon>Pseudomonadota</taxon>
        <taxon>Alphaproteobacteria</taxon>
        <taxon>Rhodobacterales</taxon>
        <taxon>Roseobacteraceae</taxon>
        <taxon>Sulfitobacter</taxon>
    </lineage>
</organism>
<evidence type="ECO:0000256" key="5">
    <source>
        <dbReference type="ARBA" id="ARBA00023239"/>
    </source>
</evidence>
<protein>
    <recommendedName>
        <fullName evidence="3">hydroxymethylglutaryl-CoA lyase</fullName>
        <ecNumber evidence="3">4.1.3.4</ecNumber>
    </recommendedName>
</protein>
<comment type="similarity">
    <text evidence="2">Belongs to the HMG-CoA lyase family.</text>
</comment>
<dbReference type="EMBL" id="RAQK01000001">
    <property type="protein sequence ID" value="RKE95694.1"/>
    <property type="molecule type" value="Genomic_DNA"/>
</dbReference>
<name>A0A420DN36_9RHOB</name>
<proteinExistence type="inferred from homology"/>
<dbReference type="SUPFAM" id="SSF51569">
    <property type="entry name" value="Aldolase"/>
    <property type="match status" value="1"/>
</dbReference>
<dbReference type="InterPro" id="IPR000891">
    <property type="entry name" value="PYR_CT"/>
</dbReference>
<dbReference type="PANTHER" id="PTHR42738:SF7">
    <property type="entry name" value="HYDROXYMETHYLGLUTARYL-COA LYASE"/>
    <property type="match status" value="1"/>
</dbReference>
<dbReference type="GO" id="GO:0046951">
    <property type="term" value="P:ketone body biosynthetic process"/>
    <property type="evidence" value="ECO:0007669"/>
    <property type="project" value="TreeGrafter"/>
</dbReference>
<dbReference type="OrthoDB" id="9784013at2"/>